<reference evidence="2 3" key="1">
    <citation type="journal article" date="2013" name="Genome Announc.">
        <title>Draft Genome Sequence for Ralstonia sp. Strain OR214, a Bacterium with Potential for Bioremediation.</title>
        <authorList>
            <person name="Utturkar S.M."/>
            <person name="Bollmann A."/>
            <person name="Brzoska R.M."/>
            <person name="Klingeman D.M."/>
            <person name="Epstein S.E."/>
            <person name="Palumbo A.V."/>
            <person name="Brown S.D."/>
        </authorList>
    </citation>
    <scope>NUCLEOTIDE SEQUENCE [LARGE SCALE GENOMIC DNA]</scope>
    <source>
        <strain evidence="2 3">OR214</strain>
    </source>
</reference>
<gene>
    <name evidence="2" type="ORF">OR214_05114</name>
</gene>
<name>R0CDC3_RALPI</name>
<evidence type="ECO:0000256" key="1">
    <source>
        <dbReference type="SAM" id="MobiDB-lite"/>
    </source>
</evidence>
<dbReference type="AlphaFoldDB" id="R0CDC3"/>
<sequence>MDDFDLAELQRLAREATPQDFDSAKLKPDADGWIECPHCGGEGSVQLEADYCNYDGQALGVQFYGIGNAFGAAERYYRAARPAVVLAMIARIRELEAAHQQAGPVGDEPPLGGRWHFGNGVVVCGTLRIFGEDFDTDPAEDFKERLLQWVCDTLNAAQDAHRAAQSGQRSGVTEEADTPAEILCSRLIDAWCDANGGQIPWDKAIEITAITTKLPDAERLRLLTLDDDEAAIPADRKTADLAALVKHLVRQLRKAAPDNDLANRAADYLKREGLQGSPMRIAAPTQRQEAQHG</sequence>
<dbReference type="RefSeq" id="WP_004636618.1">
    <property type="nucleotide sequence ID" value="NZ_APMQ01000026.1"/>
</dbReference>
<dbReference type="EMBL" id="APMQ01000026">
    <property type="protein sequence ID" value="ENZ74951.1"/>
    <property type="molecule type" value="Genomic_DNA"/>
</dbReference>
<evidence type="ECO:0000313" key="3">
    <source>
        <dbReference type="Proteomes" id="UP000013280"/>
    </source>
</evidence>
<protein>
    <submittedName>
        <fullName evidence="2">Uncharacterized protein</fullName>
    </submittedName>
</protein>
<proteinExistence type="predicted"/>
<feature type="region of interest" description="Disordered" evidence="1">
    <location>
        <begin position="273"/>
        <end position="293"/>
    </location>
</feature>
<comment type="caution">
    <text evidence="2">The sequence shown here is derived from an EMBL/GenBank/DDBJ whole genome shotgun (WGS) entry which is preliminary data.</text>
</comment>
<evidence type="ECO:0000313" key="2">
    <source>
        <dbReference type="EMBL" id="ENZ74951.1"/>
    </source>
</evidence>
<organism evidence="2 3">
    <name type="scientific">Ralstonia pickettii OR214</name>
    <dbReference type="NCBI Taxonomy" id="1264675"/>
    <lineage>
        <taxon>Bacteria</taxon>
        <taxon>Pseudomonadati</taxon>
        <taxon>Pseudomonadota</taxon>
        <taxon>Betaproteobacteria</taxon>
        <taxon>Burkholderiales</taxon>
        <taxon>Burkholderiaceae</taxon>
        <taxon>Ralstonia</taxon>
    </lineage>
</organism>
<dbReference type="PATRIC" id="fig|1264675.3.peg.5041"/>
<accession>R0CDC3</accession>
<dbReference type="Proteomes" id="UP000013280">
    <property type="component" value="Unassembled WGS sequence"/>
</dbReference>